<feature type="domain" description="MobA-like NTP transferase" evidence="9">
    <location>
        <begin position="18"/>
        <end position="166"/>
    </location>
</feature>
<keyword evidence="11" id="KW-1185">Reference proteome</keyword>
<dbReference type="InterPro" id="IPR013482">
    <property type="entry name" value="Molybde_CF_guanTrfase"/>
</dbReference>
<gene>
    <name evidence="8" type="primary">mobA</name>
    <name evidence="10" type="ORF">SAMN05421790_105102</name>
</gene>
<dbReference type="HAMAP" id="MF_00316">
    <property type="entry name" value="MobA"/>
    <property type="match status" value="1"/>
</dbReference>
<comment type="caution">
    <text evidence="8">Lacks conserved residue(s) required for the propagation of feature annotation.</text>
</comment>
<feature type="binding site" evidence="8">
    <location>
        <position position="32"/>
    </location>
    <ligand>
        <name>GTP</name>
        <dbReference type="ChEBI" id="CHEBI:37565"/>
    </ligand>
</feature>
<evidence type="ECO:0000256" key="4">
    <source>
        <dbReference type="ARBA" id="ARBA00022741"/>
    </source>
</evidence>
<evidence type="ECO:0000256" key="7">
    <source>
        <dbReference type="ARBA" id="ARBA00023150"/>
    </source>
</evidence>
<keyword evidence="1 8" id="KW-0963">Cytoplasm</keyword>
<evidence type="ECO:0000256" key="8">
    <source>
        <dbReference type="HAMAP-Rule" id="MF_00316"/>
    </source>
</evidence>
<evidence type="ECO:0000256" key="2">
    <source>
        <dbReference type="ARBA" id="ARBA00022679"/>
    </source>
</evidence>
<dbReference type="Gene3D" id="3.90.550.10">
    <property type="entry name" value="Spore Coat Polysaccharide Biosynthesis Protein SpsA, Chain A"/>
    <property type="match status" value="1"/>
</dbReference>
<evidence type="ECO:0000256" key="3">
    <source>
        <dbReference type="ARBA" id="ARBA00022723"/>
    </source>
</evidence>
<comment type="subcellular location">
    <subcellularLocation>
        <location evidence="8">Cytoplasm</location>
    </subcellularLocation>
</comment>
<evidence type="ECO:0000259" key="9">
    <source>
        <dbReference type="Pfam" id="PF12804"/>
    </source>
</evidence>
<keyword evidence="6 8" id="KW-0342">GTP-binding</keyword>
<dbReference type="GO" id="GO:0046872">
    <property type="term" value="F:metal ion binding"/>
    <property type="evidence" value="ECO:0007669"/>
    <property type="project" value="UniProtKB-KW"/>
</dbReference>
<dbReference type="GO" id="GO:0061603">
    <property type="term" value="F:molybdenum cofactor guanylyltransferase activity"/>
    <property type="evidence" value="ECO:0007669"/>
    <property type="project" value="UniProtKB-EC"/>
</dbReference>
<keyword evidence="2 8" id="KW-0808">Transferase</keyword>
<dbReference type="GO" id="GO:0006777">
    <property type="term" value="P:Mo-molybdopterin cofactor biosynthetic process"/>
    <property type="evidence" value="ECO:0007669"/>
    <property type="project" value="UniProtKB-KW"/>
</dbReference>
<evidence type="ECO:0000256" key="5">
    <source>
        <dbReference type="ARBA" id="ARBA00022842"/>
    </source>
</evidence>
<dbReference type="SUPFAM" id="SSF53448">
    <property type="entry name" value="Nucleotide-diphospho-sugar transferases"/>
    <property type="match status" value="1"/>
</dbReference>
<reference evidence="11" key="1">
    <citation type="submission" date="2017-01" db="EMBL/GenBank/DDBJ databases">
        <authorList>
            <person name="Varghese N."/>
            <person name="Submissions S."/>
        </authorList>
    </citation>
    <scope>NUCLEOTIDE SEQUENCE [LARGE SCALE GENOMIC DNA]</scope>
    <source>
        <strain evidence="11">DSM 45196</strain>
    </source>
</reference>
<dbReference type="Pfam" id="PF12804">
    <property type="entry name" value="NTP_transf_3"/>
    <property type="match status" value="1"/>
</dbReference>
<evidence type="ECO:0000313" key="10">
    <source>
        <dbReference type="EMBL" id="SIS79331.1"/>
    </source>
</evidence>
<protein>
    <recommendedName>
        <fullName evidence="8">Probable molybdenum cofactor guanylyltransferase</fullName>
        <shortName evidence="8">MoCo guanylyltransferase</shortName>
        <ecNumber evidence="8">2.7.7.77</ecNumber>
    </recommendedName>
    <alternativeName>
        <fullName evidence="8">GTP:molybdopterin guanylyltransferase</fullName>
    </alternativeName>
    <alternativeName>
        <fullName evidence="8">Mo-MPT guanylyltransferase</fullName>
    </alternativeName>
    <alternativeName>
        <fullName evidence="8">Molybdopterin guanylyltransferase</fullName>
    </alternativeName>
    <alternativeName>
        <fullName evidence="8">Molybdopterin-guanine dinucleotide synthase</fullName>
        <shortName evidence="8">MGD synthase</shortName>
    </alternativeName>
</protein>
<dbReference type="AlphaFoldDB" id="A0A1N7M049"/>
<comment type="domain">
    <text evidence="8">The N-terminal domain determines nucleotide recognition and specific binding, while the C-terminal domain determines the specific binding to the target protein.</text>
</comment>
<dbReference type="PANTHER" id="PTHR19136:SF81">
    <property type="entry name" value="MOLYBDENUM COFACTOR GUANYLYLTRANSFERASE"/>
    <property type="match status" value="1"/>
</dbReference>
<dbReference type="GO" id="GO:0005737">
    <property type="term" value="C:cytoplasm"/>
    <property type="evidence" value="ECO:0007669"/>
    <property type="project" value="UniProtKB-SubCell"/>
</dbReference>
<dbReference type="EMBL" id="FTOD01000005">
    <property type="protein sequence ID" value="SIS79331.1"/>
    <property type="molecule type" value="Genomic_DNA"/>
</dbReference>
<evidence type="ECO:0000313" key="11">
    <source>
        <dbReference type="Proteomes" id="UP000186795"/>
    </source>
</evidence>
<proteinExistence type="inferred from homology"/>
<dbReference type="InterPro" id="IPR029044">
    <property type="entry name" value="Nucleotide-diphossugar_trans"/>
</dbReference>
<evidence type="ECO:0000256" key="6">
    <source>
        <dbReference type="ARBA" id="ARBA00023134"/>
    </source>
</evidence>
<dbReference type="GO" id="GO:0005525">
    <property type="term" value="F:GTP binding"/>
    <property type="evidence" value="ECO:0007669"/>
    <property type="project" value="UniProtKB-UniRule"/>
</dbReference>
<keyword evidence="3 8" id="KW-0479">Metal-binding</keyword>
<keyword evidence="7 8" id="KW-0501">Molybdenum cofactor biosynthesis</keyword>
<comment type="function">
    <text evidence="8">Transfers a GMP moiety from GTP to Mo-molybdopterin (Mo-MPT) cofactor (Moco or molybdenum cofactor) to form Mo-molybdopterin guanine dinucleotide (Mo-MGD) cofactor.</text>
</comment>
<feature type="binding site" evidence="8">
    <location>
        <position position="107"/>
    </location>
    <ligand>
        <name>Mg(2+)</name>
        <dbReference type="ChEBI" id="CHEBI:18420"/>
    </ligand>
</feature>
<evidence type="ECO:0000256" key="1">
    <source>
        <dbReference type="ARBA" id="ARBA00022490"/>
    </source>
</evidence>
<comment type="similarity">
    <text evidence="8">Belongs to the MobA family.</text>
</comment>
<name>A0A1N7M049_9BACL</name>
<dbReference type="InterPro" id="IPR025877">
    <property type="entry name" value="MobA-like_NTP_Trfase"/>
</dbReference>
<feature type="binding site" evidence="8">
    <location>
        <begin position="20"/>
        <end position="22"/>
    </location>
    <ligand>
        <name>GTP</name>
        <dbReference type="ChEBI" id="CHEBI:37565"/>
    </ligand>
</feature>
<accession>A0A1N7M049</accession>
<dbReference type="Proteomes" id="UP000186795">
    <property type="component" value="Unassembled WGS sequence"/>
</dbReference>
<dbReference type="CDD" id="cd02503">
    <property type="entry name" value="MobA"/>
    <property type="match status" value="1"/>
</dbReference>
<keyword evidence="5 8" id="KW-0460">Magnesium</keyword>
<dbReference type="EC" id="2.7.7.77" evidence="8"/>
<feature type="binding site" evidence="8">
    <location>
        <position position="78"/>
    </location>
    <ligand>
        <name>GTP</name>
        <dbReference type="ChEBI" id="CHEBI:37565"/>
    </ligand>
</feature>
<comment type="catalytic activity">
    <reaction evidence="8">
        <text>Mo-molybdopterin + GTP + H(+) = Mo-molybdopterin guanine dinucleotide + diphosphate</text>
        <dbReference type="Rhea" id="RHEA:34243"/>
        <dbReference type="ChEBI" id="CHEBI:15378"/>
        <dbReference type="ChEBI" id="CHEBI:33019"/>
        <dbReference type="ChEBI" id="CHEBI:37565"/>
        <dbReference type="ChEBI" id="CHEBI:71302"/>
        <dbReference type="ChEBI" id="CHEBI:71310"/>
        <dbReference type="EC" id="2.7.7.77"/>
    </reaction>
</comment>
<organism evidence="10 11">
    <name type="scientific">Kroppenstedtia eburnea</name>
    <dbReference type="NCBI Taxonomy" id="714067"/>
    <lineage>
        <taxon>Bacteria</taxon>
        <taxon>Bacillati</taxon>
        <taxon>Bacillota</taxon>
        <taxon>Bacilli</taxon>
        <taxon>Bacillales</taxon>
        <taxon>Thermoactinomycetaceae</taxon>
        <taxon>Kroppenstedtia</taxon>
    </lineage>
</organism>
<feature type="binding site" evidence="8">
    <location>
        <position position="107"/>
    </location>
    <ligand>
        <name>GTP</name>
        <dbReference type="ChEBI" id="CHEBI:37565"/>
    </ligand>
</feature>
<dbReference type="PANTHER" id="PTHR19136">
    <property type="entry name" value="MOLYBDENUM COFACTOR GUANYLYLTRANSFERASE"/>
    <property type="match status" value="1"/>
</dbReference>
<keyword evidence="10" id="KW-0548">Nucleotidyltransferase</keyword>
<sequence>MQTPGSKMADGIQTAGLIILAGGRSRRMGRDKALLPLAGEMMVMRMIRRLSLQGEWVVMVSSNQPEKFAELGVPVVPDQFLGGGPLAGIHACLQRSPCELNLVTACDLPFVSGEVARQLLALAGTGTWDVVVPADGKRVHPLFGVYHRRCRRRLESFLEGGGRRVGDFLKEVNTRYVSGPFPDGVFFNMNRPEDYCRATAMEEGEPEGG</sequence>
<keyword evidence="4 8" id="KW-0547">Nucleotide-binding</keyword>
<comment type="cofactor">
    <cofactor evidence="8">
        <name>Mg(2+)</name>
        <dbReference type="ChEBI" id="CHEBI:18420"/>
    </cofactor>
</comment>